<keyword evidence="11" id="KW-0479">Metal-binding</keyword>
<evidence type="ECO:0000256" key="9">
    <source>
        <dbReference type="ARBA" id="ARBA00024779"/>
    </source>
</evidence>
<evidence type="ECO:0000256" key="11">
    <source>
        <dbReference type="HAMAP-Rule" id="MF_00036"/>
    </source>
</evidence>
<keyword evidence="3 11" id="KW-0436">Ligase</keyword>
<dbReference type="Proteomes" id="UP001484199">
    <property type="component" value="Chromosome"/>
</dbReference>
<dbReference type="NCBIfam" id="TIGR00344">
    <property type="entry name" value="alaS"/>
    <property type="match status" value="1"/>
</dbReference>
<dbReference type="InterPro" id="IPR002318">
    <property type="entry name" value="Ala-tRNA-lgiase_IIc"/>
</dbReference>
<dbReference type="SUPFAM" id="SSF101353">
    <property type="entry name" value="Putative anticodon-binding domain of alanyl-tRNA synthetase (AlaRS)"/>
    <property type="match status" value="1"/>
</dbReference>
<dbReference type="Gene3D" id="3.30.54.20">
    <property type="match status" value="1"/>
</dbReference>
<dbReference type="SUPFAM" id="SSF55186">
    <property type="entry name" value="ThrRS/AlaRS common domain"/>
    <property type="match status" value="1"/>
</dbReference>
<dbReference type="PRINTS" id="PR00980">
    <property type="entry name" value="TRNASYNTHALA"/>
</dbReference>
<keyword evidence="15" id="KW-1185">Reference proteome</keyword>
<keyword evidence="6 11" id="KW-0694">RNA-binding</keyword>
<dbReference type="Gene3D" id="2.40.30.130">
    <property type="match status" value="1"/>
</dbReference>
<dbReference type="SMART" id="SM00863">
    <property type="entry name" value="tRNA_SAD"/>
    <property type="match status" value="1"/>
</dbReference>
<proteinExistence type="inferred from homology"/>
<dbReference type="InterPro" id="IPR012947">
    <property type="entry name" value="tRNA_SAD"/>
</dbReference>
<dbReference type="PROSITE" id="PS50860">
    <property type="entry name" value="AA_TRNA_LIGASE_II_ALA"/>
    <property type="match status" value="1"/>
</dbReference>
<dbReference type="InterPro" id="IPR050058">
    <property type="entry name" value="Ala-tRNA_ligase"/>
</dbReference>
<evidence type="ECO:0000256" key="5">
    <source>
        <dbReference type="ARBA" id="ARBA00022840"/>
    </source>
</evidence>
<dbReference type="Pfam" id="PF02272">
    <property type="entry name" value="DHHA1"/>
    <property type="match status" value="1"/>
</dbReference>
<keyword evidence="11" id="KW-0862">Zinc</keyword>
<dbReference type="InterPro" id="IPR009000">
    <property type="entry name" value="Transl_B-barrel_sf"/>
</dbReference>
<feature type="binding site" evidence="11">
    <location>
        <position position="648"/>
    </location>
    <ligand>
        <name>Zn(2+)</name>
        <dbReference type="ChEBI" id="CHEBI:29105"/>
    </ligand>
</feature>
<name>A0ABZ2U8W3_ASHYP</name>
<dbReference type="InterPro" id="IPR018164">
    <property type="entry name" value="Ala-tRNA-synth_IIc_N"/>
</dbReference>
<dbReference type="RefSeq" id="WP_341266540.1">
    <property type="nucleotide sequence ID" value="NZ_CP146843.1"/>
</dbReference>
<keyword evidence="7 11" id="KW-0648">Protein biosynthesis</keyword>
<reference evidence="14" key="1">
    <citation type="submission" date="2024-03" db="EMBL/GenBank/DDBJ databases">
        <title>The Complete Genome of 'Candidatus Phytoplasma fraxini' AshY1 from the Ash Yellows Group.</title>
        <authorList>
            <person name="Boehm J.W."/>
            <person name="Huettel B."/>
            <person name="Schneider B."/>
            <person name="Kube M."/>
        </authorList>
    </citation>
    <scope>NUCLEOTIDE SEQUENCE [LARGE SCALE GENOMIC DNA]</scope>
    <source>
        <strain evidence="14">AshY1</strain>
    </source>
</reference>
<dbReference type="InterPro" id="IPR018162">
    <property type="entry name" value="Ala-tRNA-ligase_IIc_anticod-bd"/>
</dbReference>
<comment type="domain">
    <text evidence="11">Consists of three domains; the N-terminal catalytic domain, the editing domain and the C-terminal C-Ala domain. The editing domain removes incorrectly charged amino acids, while the C-Ala domain, along with tRNA(Ala), serves as a bridge to cooperatively bring together the editing and aminoacylation centers thus stimulating deacylation of misacylated tRNAs.</text>
</comment>
<feature type="binding site" evidence="11">
    <location>
        <position position="546"/>
    </location>
    <ligand>
        <name>Zn(2+)</name>
        <dbReference type="ChEBI" id="CHEBI:29105"/>
    </ligand>
</feature>
<comment type="similarity">
    <text evidence="1 11">Belongs to the class-II aminoacyl-tRNA synthetase family.</text>
</comment>
<evidence type="ECO:0000256" key="4">
    <source>
        <dbReference type="ARBA" id="ARBA00022741"/>
    </source>
</evidence>
<dbReference type="InterPro" id="IPR045864">
    <property type="entry name" value="aa-tRNA-synth_II/BPL/LPL"/>
</dbReference>
<dbReference type="Gene3D" id="3.30.980.10">
    <property type="entry name" value="Threonyl-trna Synthetase, Chain A, domain 2"/>
    <property type="match status" value="1"/>
</dbReference>
<dbReference type="SUPFAM" id="SSF50447">
    <property type="entry name" value="Translation proteins"/>
    <property type="match status" value="1"/>
</dbReference>
<evidence type="ECO:0000256" key="12">
    <source>
        <dbReference type="SAM" id="Coils"/>
    </source>
</evidence>
<dbReference type="CDD" id="cd00673">
    <property type="entry name" value="AlaRS_core"/>
    <property type="match status" value="1"/>
</dbReference>
<dbReference type="PANTHER" id="PTHR11777">
    <property type="entry name" value="ALANYL-TRNA SYNTHETASE"/>
    <property type="match status" value="1"/>
</dbReference>
<evidence type="ECO:0000256" key="8">
    <source>
        <dbReference type="ARBA" id="ARBA00023146"/>
    </source>
</evidence>
<dbReference type="SUPFAM" id="SSF55681">
    <property type="entry name" value="Class II aaRS and biotin synthetases"/>
    <property type="match status" value="1"/>
</dbReference>
<dbReference type="InterPro" id="IPR018163">
    <property type="entry name" value="Thr/Ala-tRNA-synth_IIc_edit"/>
</dbReference>
<evidence type="ECO:0000256" key="10">
    <source>
        <dbReference type="ARBA" id="ARBA00048300"/>
    </source>
</evidence>
<comment type="subcellular location">
    <subcellularLocation>
        <location evidence="11">Cytoplasm</location>
    </subcellularLocation>
</comment>
<evidence type="ECO:0000256" key="3">
    <source>
        <dbReference type="ARBA" id="ARBA00022598"/>
    </source>
</evidence>
<feature type="coiled-coil region" evidence="12">
    <location>
        <begin position="739"/>
        <end position="766"/>
    </location>
</feature>
<dbReference type="PANTHER" id="PTHR11777:SF9">
    <property type="entry name" value="ALANINE--TRNA LIGASE, CYTOPLASMIC"/>
    <property type="match status" value="1"/>
</dbReference>
<gene>
    <name evidence="11" type="primary">alaS</name>
    <name evidence="14" type="ORF">AshY1_05410</name>
</gene>
<accession>A0ABZ2U8W3</accession>
<dbReference type="HAMAP" id="MF_00036_B">
    <property type="entry name" value="Ala_tRNA_synth_B"/>
    <property type="match status" value="1"/>
</dbReference>
<evidence type="ECO:0000256" key="6">
    <source>
        <dbReference type="ARBA" id="ARBA00022884"/>
    </source>
</evidence>
<dbReference type="EC" id="6.1.1.7" evidence="11"/>
<dbReference type="InterPro" id="IPR023033">
    <property type="entry name" value="Ala_tRNA_ligase_euk/bac"/>
</dbReference>
<keyword evidence="4 11" id="KW-0547">Nucleotide-binding</keyword>
<feature type="domain" description="Alanyl-transfer RNA synthetases family profile" evidence="13">
    <location>
        <begin position="4"/>
        <end position="691"/>
    </location>
</feature>
<dbReference type="Gene3D" id="3.30.930.10">
    <property type="entry name" value="Bira Bifunctional Protein, Domain 2"/>
    <property type="match status" value="1"/>
</dbReference>
<evidence type="ECO:0000313" key="14">
    <source>
        <dbReference type="EMBL" id="WYY26638.1"/>
    </source>
</evidence>
<keyword evidence="5 11" id="KW-0067">ATP-binding</keyword>
<evidence type="ECO:0000256" key="2">
    <source>
        <dbReference type="ARBA" id="ARBA00022555"/>
    </source>
</evidence>
<keyword evidence="12" id="KW-0175">Coiled coil</keyword>
<evidence type="ECO:0000256" key="1">
    <source>
        <dbReference type="ARBA" id="ARBA00008226"/>
    </source>
</evidence>
<protein>
    <recommendedName>
        <fullName evidence="11">Alanine--tRNA ligase</fullName>
        <ecNumber evidence="11">6.1.1.7</ecNumber>
    </recommendedName>
    <alternativeName>
        <fullName evidence="11">Alanyl-tRNA synthetase</fullName>
        <shortName evidence="11">AlaRS</shortName>
    </alternativeName>
</protein>
<evidence type="ECO:0000259" key="13">
    <source>
        <dbReference type="PROSITE" id="PS50860"/>
    </source>
</evidence>
<keyword evidence="2 11" id="KW-0820">tRNA-binding</keyword>
<dbReference type="InterPro" id="IPR003156">
    <property type="entry name" value="DHHA1_dom"/>
</dbReference>
<comment type="function">
    <text evidence="9 11">Catalyzes the attachment of alanine to tRNA(Ala) in a two-step reaction: alanine is first activated by ATP to form Ala-AMP and then transferred to the acceptor end of tRNA(Ala). Also edits incorrectly charged Ser-tRNA(Ala) and Gly-tRNA(Ala) via its editing domain.</text>
</comment>
<feature type="binding site" evidence="11">
    <location>
        <position position="550"/>
    </location>
    <ligand>
        <name>Zn(2+)</name>
        <dbReference type="ChEBI" id="CHEBI:29105"/>
    </ligand>
</feature>
<keyword evidence="8 11" id="KW-0030">Aminoacyl-tRNA synthetase</keyword>
<dbReference type="InterPro" id="IPR018165">
    <property type="entry name" value="Ala-tRNA-synth_IIc_core"/>
</dbReference>
<comment type="cofactor">
    <cofactor evidence="11">
        <name>Zn(2+)</name>
        <dbReference type="ChEBI" id="CHEBI:29105"/>
    </cofactor>
    <text evidence="11">Binds 1 zinc ion per subunit.</text>
</comment>
<dbReference type="EMBL" id="CP146843">
    <property type="protein sequence ID" value="WYY26638.1"/>
    <property type="molecule type" value="Genomic_DNA"/>
</dbReference>
<evidence type="ECO:0000256" key="7">
    <source>
        <dbReference type="ARBA" id="ARBA00022917"/>
    </source>
</evidence>
<feature type="binding site" evidence="11">
    <location>
        <position position="652"/>
    </location>
    <ligand>
        <name>Zn(2+)</name>
        <dbReference type="ChEBI" id="CHEBI:29105"/>
    </ligand>
</feature>
<dbReference type="Pfam" id="PF07973">
    <property type="entry name" value="tRNA_SAD"/>
    <property type="match status" value="1"/>
</dbReference>
<comment type="catalytic activity">
    <reaction evidence="10 11">
        <text>tRNA(Ala) + L-alanine + ATP = L-alanyl-tRNA(Ala) + AMP + diphosphate</text>
        <dbReference type="Rhea" id="RHEA:12540"/>
        <dbReference type="Rhea" id="RHEA-COMP:9657"/>
        <dbReference type="Rhea" id="RHEA-COMP:9923"/>
        <dbReference type="ChEBI" id="CHEBI:30616"/>
        <dbReference type="ChEBI" id="CHEBI:33019"/>
        <dbReference type="ChEBI" id="CHEBI:57972"/>
        <dbReference type="ChEBI" id="CHEBI:78442"/>
        <dbReference type="ChEBI" id="CHEBI:78497"/>
        <dbReference type="ChEBI" id="CHEBI:456215"/>
        <dbReference type="EC" id="6.1.1.7"/>
    </reaction>
</comment>
<sequence length="878" mass="102473">MKKMITSEIRKMWLNFFIAKGHCFTESVSLIPDSSDPSLLWVNAGVVPLKKYFYGSEKTFSSQIVSIQKCLRTNDIENVGKTCIHHTFFEMLGNFSIGDYFKKEAIDLAYELLISEKWFALPKDKLYITYFYKDLMTYELWLKKGIDSNHLIPLKTNFWEIGEGPCGPCTEIFFDRGLIYDKRGLKLILEDIPNDRFIEIWNVVFSQYNSESGKNRQDYLELPSKNIDTGAGLERLACVLQETETNFETDLFLPIIKQISFLSKKEYIPNKENFRIIADHIRSLVFGISDGVVLSNEGRGYVLKKLLRRSFLKGKILGFHKPFLFKLVSSVIDTMKDFYPYLIHKKDIIQNIISLEEEKFIINLKKSPKLFFKLVNNKILSGENFFKLYDTYGLPKDMILEYAKKNNIYINEKEFQFFLDKQKKLSRGQNNIQHNMKKQNDIFLNFVDKSDFVGYNENQVKTRVLKIFDEGIVLEKTPFYPEMGGQIFDSGTINNLEVTKVIKLPNNQILHQFQNLNVSLNDLFYEKQEVIASIDIVNRKKISNNHTATHLLYDSLQLILGDHVKQRGSSLGPNSLRLDFNHFQHLSLEELIQIENKVKGWIEQKYLVNINEISFSEAKKRKVHFLDNKSYQDKVRIVQIGDISAQLCGGTHALNTIDLNKFAILDYKIIGSGIHRIEATSGVIISNILLDKLEFYLSEEKKILTQIEEIKKDKNSKDYLTFFNIISLPPKYQDSYLYIQNYKNYLHSLRQQLSEIKKQILQVENLKIIKESQKFIPAKIEKNLLIFVDELEATNVMLKNLLEYLFNKLRIDILCLCQKKQEQIIVLCKSTVINVGNFIQKINQKMKFKGGGNKIFGQLNISDIDKFYEFQKNWKDFL</sequence>
<dbReference type="Pfam" id="PF01411">
    <property type="entry name" value="tRNA-synt_2c"/>
    <property type="match status" value="1"/>
</dbReference>
<keyword evidence="11" id="KW-0963">Cytoplasm</keyword>
<organism evidence="14 15">
    <name type="scientific">Ash yellows phytoplasma</name>
    <dbReference type="NCBI Taxonomy" id="35780"/>
    <lineage>
        <taxon>Bacteria</taxon>
        <taxon>Bacillati</taxon>
        <taxon>Mycoplasmatota</taxon>
        <taxon>Mollicutes</taxon>
        <taxon>Acholeplasmatales</taxon>
        <taxon>Acholeplasmataceae</taxon>
        <taxon>Candidatus Phytoplasma</taxon>
        <taxon>16SrVII (Ash yellows group)</taxon>
    </lineage>
</organism>
<evidence type="ECO:0000313" key="15">
    <source>
        <dbReference type="Proteomes" id="UP001484199"/>
    </source>
</evidence>